<gene>
    <name evidence="2" type="ORF">B0H16DRAFT_1473957</name>
</gene>
<evidence type="ECO:0000313" key="3">
    <source>
        <dbReference type="Proteomes" id="UP001215598"/>
    </source>
</evidence>
<dbReference type="EMBL" id="JARKIB010000231">
    <property type="protein sequence ID" value="KAJ7721301.1"/>
    <property type="molecule type" value="Genomic_DNA"/>
</dbReference>
<organism evidence="2 3">
    <name type="scientific">Mycena metata</name>
    <dbReference type="NCBI Taxonomy" id="1033252"/>
    <lineage>
        <taxon>Eukaryota</taxon>
        <taxon>Fungi</taxon>
        <taxon>Dikarya</taxon>
        <taxon>Basidiomycota</taxon>
        <taxon>Agaricomycotina</taxon>
        <taxon>Agaricomycetes</taxon>
        <taxon>Agaricomycetidae</taxon>
        <taxon>Agaricales</taxon>
        <taxon>Marasmiineae</taxon>
        <taxon>Mycenaceae</taxon>
        <taxon>Mycena</taxon>
    </lineage>
</organism>
<evidence type="ECO:0000256" key="1">
    <source>
        <dbReference type="SAM" id="MobiDB-lite"/>
    </source>
</evidence>
<comment type="caution">
    <text evidence="2">The sequence shown here is derived from an EMBL/GenBank/DDBJ whole genome shotgun (WGS) entry which is preliminary data.</text>
</comment>
<protein>
    <submittedName>
        <fullName evidence="2">Uncharacterized protein</fullName>
    </submittedName>
</protein>
<sequence>MVISTSLNGHIHLPEGSAVAASKPCLGVCERMYYSRLHNSVKTQFFFLARAGVPEGESSGSFHRADKLTSPQGRATTSQHSLGRRSRADQLAPGKKGPESLADSDFVVCRRGLNYKIELDHRRRRPLKKQACWVVLVFGVVWTVQSYQGGGPKLKQGNFQDFTTTATFVPYTTVQSPTPPHPKYVMSPSGISCPPSPPPHHVLNGWCPNMDGAPTPGNGLFPRVGAQFLSKIFKIAVIFACRG</sequence>
<name>A0AAD7MK80_9AGAR</name>
<evidence type="ECO:0000313" key="2">
    <source>
        <dbReference type="EMBL" id="KAJ7721301.1"/>
    </source>
</evidence>
<keyword evidence="3" id="KW-1185">Reference proteome</keyword>
<dbReference type="Proteomes" id="UP001215598">
    <property type="component" value="Unassembled WGS sequence"/>
</dbReference>
<accession>A0AAD7MK80</accession>
<dbReference type="AlphaFoldDB" id="A0AAD7MK80"/>
<reference evidence="2" key="1">
    <citation type="submission" date="2023-03" db="EMBL/GenBank/DDBJ databases">
        <title>Massive genome expansion in bonnet fungi (Mycena s.s.) driven by repeated elements and novel gene families across ecological guilds.</title>
        <authorList>
            <consortium name="Lawrence Berkeley National Laboratory"/>
            <person name="Harder C.B."/>
            <person name="Miyauchi S."/>
            <person name="Viragh M."/>
            <person name="Kuo A."/>
            <person name="Thoen E."/>
            <person name="Andreopoulos B."/>
            <person name="Lu D."/>
            <person name="Skrede I."/>
            <person name="Drula E."/>
            <person name="Henrissat B."/>
            <person name="Morin E."/>
            <person name="Kohler A."/>
            <person name="Barry K."/>
            <person name="LaButti K."/>
            <person name="Morin E."/>
            <person name="Salamov A."/>
            <person name="Lipzen A."/>
            <person name="Mereny Z."/>
            <person name="Hegedus B."/>
            <person name="Baldrian P."/>
            <person name="Stursova M."/>
            <person name="Weitz H."/>
            <person name="Taylor A."/>
            <person name="Grigoriev I.V."/>
            <person name="Nagy L.G."/>
            <person name="Martin F."/>
            <person name="Kauserud H."/>
        </authorList>
    </citation>
    <scope>NUCLEOTIDE SEQUENCE</scope>
    <source>
        <strain evidence="2">CBHHK182m</strain>
    </source>
</reference>
<feature type="region of interest" description="Disordered" evidence="1">
    <location>
        <begin position="56"/>
        <end position="100"/>
    </location>
</feature>
<feature type="compositionally biased region" description="Polar residues" evidence="1">
    <location>
        <begin position="69"/>
        <end position="81"/>
    </location>
</feature>
<proteinExistence type="predicted"/>